<name>A0ABW8NIN8_9GAMM</name>
<dbReference type="Pfam" id="PF00795">
    <property type="entry name" value="CN_hydrolase"/>
    <property type="match status" value="1"/>
</dbReference>
<reference evidence="3 4" key="1">
    <citation type="submission" date="2024-03" db="EMBL/GenBank/DDBJ databases">
        <title>High-quality draft genome sequence of Oceanobacter sp. wDCs-4.</title>
        <authorList>
            <person name="Dong C."/>
        </authorList>
    </citation>
    <scope>NUCLEOTIDE SEQUENCE [LARGE SCALE GENOMIC DNA]</scope>
    <source>
        <strain evidence="4">wDCs-4</strain>
    </source>
</reference>
<dbReference type="InterPro" id="IPR001110">
    <property type="entry name" value="UPF0012_CS"/>
</dbReference>
<comment type="caution">
    <text evidence="3">The sequence shown here is derived from an EMBL/GenBank/DDBJ whole genome shotgun (WGS) entry which is preliminary data.</text>
</comment>
<evidence type="ECO:0000313" key="4">
    <source>
        <dbReference type="Proteomes" id="UP001620597"/>
    </source>
</evidence>
<proteinExistence type="inferred from homology"/>
<dbReference type="CDD" id="cd07576">
    <property type="entry name" value="R-amidase_like"/>
    <property type="match status" value="1"/>
</dbReference>
<dbReference type="Gene3D" id="3.60.110.10">
    <property type="entry name" value="Carbon-nitrogen hydrolase"/>
    <property type="match status" value="1"/>
</dbReference>
<sequence>MNILIYQGSAVAANKAANLAQVQRISHSASLLGADAVVFPELFTTGYNLGAQLHDLAEPLQGDSFHQLADMARRYQLSIIIGLPETDAGKLYNSAIVIDKQGQLAGHHRKVFLFGNQEKQLFTAGTRFQTFELCGHTCGLSICYDIEFPESTRTLAQQGAKLLFNPTANMTPYYQVPNTLARARALENGLTVVYANLCGQEGDLHYTGQSALIAPDGTDIARAGNDPCLLMADVSAYLQQDSGRRWSTQLQDLKEWQQHG</sequence>
<dbReference type="PROSITE" id="PS01227">
    <property type="entry name" value="UPF0012"/>
    <property type="match status" value="1"/>
</dbReference>
<dbReference type="InterPro" id="IPR036526">
    <property type="entry name" value="C-N_Hydrolase_sf"/>
</dbReference>
<accession>A0ABW8NIN8</accession>
<keyword evidence="4" id="KW-1185">Reference proteome</keyword>
<dbReference type="InterPro" id="IPR044083">
    <property type="entry name" value="RamA-like"/>
</dbReference>
<evidence type="ECO:0000256" key="1">
    <source>
        <dbReference type="ARBA" id="ARBA00010613"/>
    </source>
</evidence>
<comment type="similarity">
    <text evidence="1">Belongs to the carbon-nitrogen hydrolase superfamily. NIT1/NIT2 family.</text>
</comment>
<evidence type="ECO:0000259" key="2">
    <source>
        <dbReference type="PROSITE" id="PS50263"/>
    </source>
</evidence>
<dbReference type="PANTHER" id="PTHR23088:SF27">
    <property type="entry name" value="DEAMINATED GLUTATHIONE AMIDASE"/>
    <property type="match status" value="1"/>
</dbReference>
<organism evidence="3 4">
    <name type="scientific">Oceanobacter antarcticus</name>
    <dbReference type="NCBI Taxonomy" id="3133425"/>
    <lineage>
        <taxon>Bacteria</taxon>
        <taxon>Pseudomonadati</taxon>
        <taxon>Pseudomonadota</taxon>
        <taxon>Gammaproteobacteria</taxon>
        <taxon>Oceanospirillales</taxon>
        <taxon>Oceanospirillaceae</taxon>
        <taxon>Oceanobacter</taxon>
    </lineage>
</organism>
<protein>
    <submittedName>
        <fullName evidence="3">Carbon-nitrogen hydrolase family protein</fullName>
    </submittedName>
</protein>
<dbReference type="EMBL" id="JBBKTX010000011">
    <property type="protein sequence ID" value="MFK4752833.1"/>
    <property type="molecule type" value="Genomic_DNA"/>
</dbReference>
<dbReference type="PANTHER" id="PTHR23088">
    <property type="entry name" value="NITRILASE-RELATED"/>
    <property type="match status" value="1"/>
</dbReference>
<dbReference type="SUPFAM" id="SSF56317">
    <property type="entry name" value="Carbon-nitrogen hydrolase"/>
    <property type="match status" value="1"/>
</dbReference>
<dbReference type="GO" id="GO:0016787">
    <property type="term" value="F:hydrolase activity"/>
    <property type="evidence" value="ECO:0007669"/>
    <property type="project" value="UniProtKB-KW"/>
</dbReference>
<dbReference type="InterPro" id="IPR003010">
    <property type="entry name" value="C-N_Hydrolase"/>
</dbReference>
<dbReference type="Proteomes" id="UP001620597">
    <property type="component" value="Unassembled WGS sequence"/>
</dbReference>
<gene>
    <name evidence="3" type="ORF">WG929_10475</name>
</gene>
<dbReference type="RefSeq" id="WP_416205978.1">
    <property type="nucleotide sequence ID" value="NZ_JBBKTX010000011.1"/>
</dbReference>
<keyword evidence="3" id="KW-0378">Hydrolase</keyword>
<dbReference type="PROSITE" id="PS50263">
    <property type="entry name" value="CN_HYDROLASE"/>
    <property type="match status" value="1"/>
</dbReference>
<evidence type="ECO:0000313" key="3">
    <source>
        <dbReference type="EMBL" id="MFK4752833.1"/>
    </source>
</evidence>
<feature type="domain" description="CN hydrolase" evidence="2">
    <location>
        <begin position="1"/>
        <end position="236"/>
    </location>
</feature>